<dbReference type="InterPro" id="IPR053139">
    <property type="entry name" value="Surface_bspA-like"/>
</dbReference>
<dbReference type="EMBL" id="GDID01000258">
    <property type="protein sequence ID" value="JAP96348.1"/>
    <property type="molecule type" value="Transcribed_RNA"/>
</dbReference>
<reference evidence="1" key="1">
    <citation type="submission" date="2015-07" db="EMBL/GenBank/DDBJ databases">
        <title>Adaptation to a free-living lifestyle via gene acquisitions in the diplomonad Trepomonas sp. PC1.</title>
        <authorList>
            <person name="Xu F."/>
            <person name="Jerlstrom-Hultqvist J."/>
            <person name="Kolisko M."/>
            <person name="Simpson A.G.B."/>
            <person name="Roger A.J."/>
            <person name="Svard S.G."/>
            <person name="Andersson J.O."/>
        </authorList>
    </citation>
    <scope>NUCLEOTIDE SEQUENCE</scope>
    <source>
        <strain evidence="1">PC1</strain>
    </source>
</reference>
<dbReference type="InterPro" id="IPR032675">
    <property type="entry name" value="LRR_dom_sf"/>
</dbReference>
<accession>A0A146KJN5</accession>
<protein>
    <submittedName>
        <fullName evidence="1">Leucine rich repeats-containing protein</fullName>
    </submittedName>
</protein>
<organism evidence="1">
    <name type="scientific">Trepomonas sp. PC1</name>
    <dbReference type="NCBI Taxonomy" id="1076344"/>
    <lineage>
        <taxon>Eukaryota</taxon>
        <taxon>Metamonada</taxon>
        <taxon>Diplomonadida</taxon>
        <taxon>Hexamitidae</taxon>
        <taxon>Hexamitinae</taxon>
        <taxon>Trepomonas</taxon>
    </lineage>
</organism>
<dbReference type="PANTHER" id="PTHR45661:SF3">
    <property type="entry name" value="IG-LIKE DOMAIN-CONTAINING PROTEIN"/>
    <property type="match status" value="1"/>
</dbReference>
<dbReference type="AlphaFoldDB" id="A0A146KJN5"/>
<gene>
    <name evidence="1" type="ORF">TPC1_10344</name>
</gene>
<feature type="non-terminal residue" evidence="1">
    <location>
        <position position="197"/>
    </location>
</feature>
<evidence type="ECO:0000313" key="1">
    <source>
        <dbReference type="EMBL" id="JAP96348.1"/>
    </source>
</evidence>
<dbReference type="PANTHER" id="PTHR45661">
    <property type="entry name" value="SURFACE ANTIGEN"/>
    <property type="match status" value="1"/>
</dbReference>
<proteinExistence type="predicted"/>
<name>A0A146KJN5_9EUKA</name>
<dbReference type="SUPFAM" id="SSF52058">
    <property type="entry name" value="L domain-like"/>
    <property type="match status" value="1"/>
</dbReference>
<sequence length="197" mass="22609">KQNRQSAPLPEQFLSFKMQNKRTLIIEWLSPEIQLNQFKKIVLQGTKTIFARQFHGFKLLNVAICPNVEEIQNYAFGDCHFLRIFKSNKLIRIGDQAFAECTGLTQISTQKVQSLGKHAFCSCCALVSLRFDYLEQIPEGCFEYCVGLKQVIGRNINQIDARAFNEGQVKVITKKLDVGIYDGFEVCQQKTRHQEVL</sequence>
<dbReference type="InterPro" id="IPR026906">
    <property type="entry name" value="LRR_5"/>
</dbReference>
<dbReference type="Gene3D" id="3.80.10.10">
    <property type="entry name" value="Ribonuclease Inhibitor"/>
    <property type="match status" value="1"/>
</dbReference>
<feature type="non-terminal residue" evidence="1">
    <location>
        <position position="1"/>
    </location>
</feature>
<dbReference type="Pfam" id="PF13306">
    <property type="entry name" value="LRR_5"/>
    <property type="match status" value="1"/>
</dbReference>